<name>A0A1Q2CH68_9ACTN</name>
<proteinExistence type="predicted"/>
<dbReference type="AlphaFoldDB" id="A0A1Q2CH68"/>
<dbReference type="Proteomes" id="UP000188324">
    <property type="component" value="Chromosome"/>
</dbReference>
<gene>
    <name evidence="2" type="ORF">RPIT_11865</name>
</gene>
<dbReference type="SUPFAM" id="SSF53850">
    <property type="entry name" value="Periplasmic binding protein-like II"/>
    <property type="match status" value="1"/>
</dbReference>
<evidence type="ECO:0000313" key="3">
    <source>
        <dbReference type="Proteomes" id="UP000188324"/>
    </source>
</evidence>
<dbReference type="Gene3D" id="3.40.190.10">
    <property type="entry name" value="Periplasmic binding protein-like II"/>
    <property type="match status" value="1"/>
</dbReference>
<dbReference type="OrthoDB" id="6150901at2"/>
<feature type="domain" description="Solute-binding protein family 3/N-terminal" evidence="1">
    <location>
        <begin position="38"/>
        <end position="118"/>
    </location>
</feature>
<sequence>MARLLFLAVAVALALTGCGVPRDPDGTLERARQRGHLIVGASHSEPVLMVDGDDVSGPEAELIEQFAESQGLSVRWVPGGEEKLVGMIEHGDVDLIVGGLTAKSPWSDKVGLTRPWTEDVDDYGKPSKRVVAAPLGENALISEVERFFDARRQR</sequence>
<dbReference type="KEGG" id="tfl:RPIT_11865"/>
<accession>A0A1Q2CH68</accession>
<dbReference type="InterPro" id="IPR001638">
    <property type="entry name" value="Solute-binding_3/MltF_N"/>
</dbReference>
<dbReference type="Pfam" id="PF00497">
    <property type="entry name" value="SBP_bac_3"/>
    <property type="match status" value="1"/>
</dbReference>
<evidence type="ECO:0000313" key="2">
    <source>
        <dbReference type="EMBL" id="AQP45410.1"/>
    </source>
</evidence>
<keyword evidence="3" id="KW-1185">Reference proteome</keyword>
<evidence type="ECO:0000259" key="1">
    <source>
        <dbReference type="Pfam" id="PF00497"/>
    </source>
</evidence>
<dbReference type="STRING" id="1610493.RPIT_11865"/>
<dbReference type="PROSITE" id="PS51257">
    <property type="entry name" value="PROKAR_LIPOPROTEIN"/>
    <property type="match status" value="1"/>
</dbReference>
<protein>
    <recommendedName>
        <fullName evidence="1">Solute-binding protein family 3/N-terminal domain-containing protein</fullName>
    </recommendedName>
</protein>
<dbReference type="RefSeq" id="WP_077343503.1">
    <property type="nucleotide sequence ID" value="NZ_CP019605.1"/>
</dbReference>
<organism evidence="2 3">
    <name type="scientific">Tessaracoccus flavus</name>
    <dbReference type="NCBI Taxonomy" id="1610493"/>
    <lineage>
        <taxon>Bacteria</taxon>
        <taxon>Bacillati</taxon>
        <taxon>Actinomycetota</taxon>
        <taxon>Actinomycetes</taxon>
        <taxon>Propionibacteriales</taxon>
        <taxon>Propionibacteriaceae</taxon>
        <taxon>Tessaracoccus</taxon>
    </lineage>
</organism>
<dbReference type="EMBL" id="CP019605">
    <property type="protein sequence ID" value="AQP45410.1"/>
    <property type="molecule type" value="Genomic_DNA"/>
</dbReference>
<reference evidence="2 3" key="1">
    <citation type="journal article" date="2016" name="Int. J. Syst. Evol. Microbiol.">
        <title>Tessaracoccus flavus sp. nov., isolated from the drainage system of a lindane-producing factory.</title>
        <authorList>
            <person name="Kumari R."/>
            <person name="Singh P."/>
            <person name="Schumann P."/>
            <person name="Lal R."/>
        </authorList>
    </citation>
    <scope>NUCLEOTIDE SEQUENCE [LARGE SCALE GENOMIC DNA]</scope>
    <source>
        <strain evidence="2 3">RP1T</strain>
    </source>
</reference>